<dbReference type="AlphaFoldDB" id="A0AA36CEE7"/>
<accession>A0AA36CEE7</accession>
<evidence type="ECO:0000256" key="1">
    <source>
        <dbReference type="SAM" id="Coils"/>
    </source>
</evidence>
<gene>
    <name evidence="2" type="ORF">MSPICULIGERA_LOCUS5824</name>
</gene>
<protein>
    <submittedName>
        <fullName evidence="2">Uncharacterized protein</fullName>
    </submittedName>
</protein>
<keyword evidence="3" id="KW-1185">Reference proteome</keyword>
<dbReference type="EMBL" id="CATQJA010001441">
    <property type="protein sequence ID" value="CAJ0567267.1"/>
    <property type="molecule type" value="Genomic_DNA"/>
</dbReference>
<proteinExistence type="predicted"/>
<name>A0AA36CEE7_9BILA</name>
<organism evidence="2 3">
    <name type="scientific">Mesorhabditis spiculigera</name>
    <dbReference type="NCBI Taxonomy" id="96644"/>
    <lineage>
        <taxon>Eukaryota</taxon>
        <taxon>Metazoa</taxon>
        <taxon>Ecdysozoa</taxon>
        <taxon>Nematoda</taxon>
        <taxon>Chromadorea</taxon>
        <taxon>Rhabditida</taxon>
        <taxon>Rhabditina</taxon>
        <taxon>Rhabditomorpha</taxon>
        <taxon>Rhabditoidea</taxon>
        <taxon>Rhabditidae</taxon>
        <taxon>Mesorhabditinae</taxon>
        <taxon>Mesorhabditis</taxon>
    </lineage>
</organism>
<evidence type="ECO:0000313" key="2">
    <source>
        <dbReference type="EMBL" id="CAJ0567267.1"/>
    </source>
</evidence>
<evidence type="ECO:0000313" key="3">
    <source>
        <dbReference type="Proteomes" id="UP001177023"/>
    </source>
</evidence>
<feature type="coiled-coil region" evidence="1">
    <location>
        <begin position="122"/>
        <end position="149"/>
    </location>
</feature>
<sequence>MATFKSMQNFKPYDHEAQLKKFETKKIPDDEEDLPYGYCCFCNLFDTNLDNVMNSLRLPYVAALIWADPEDAGAIREENAALKLQVETLLSKNWRLRNQKAMSKRTRRRVRAGDMAKVLKERASTSAEVDLKQQQIDDLSEQLSTVTGELEFCRKNEQERERLMLEKEAHVTSLEQMHALQKGKNRLKASNKAKIHKLGTEVGRWKSHADELQAQCASAVDLLLELRNLDCANCHHPVIESTSTKFEVIDGLVKFLAVYVRRKAERAEYQADDPDLQSATSRRQIRFKRAIGEEYSEGPGEWAETPYDADGFELNMCLTLEDPTPGE</sequence>
<comment type="caution">
    <text evidence="2">The sequence shown here is derived from an EMBL/GenBank/DDBJ whole genome shotgun (WGS) entry which is preliminary data.</text>
</comment>
<keyword evidence="1" id="KW-0175">Coiled coil</keyword>
<feature type="non-terminal residue" evidence="2">
    <location>
        <position position="1"/>
    </location>
</feature>
<dbReference type="Proteomes" id="UP001177023">
    <property type="component" value="Unassembled WGS sequence"/>
</dbReference>
<reference evidence="2" key="1">
    <citation type="submission" date="2023-06" db="EMBL/GenBank/DDBJ databases">
        <authorList>
            <person name="Delattre M."/>
        </authorList>
    </citation>
    <scope>NUCLEOTIDE SEQUENCE</scope>
    <source>
        <strain evidence="2">AF72</strain>
    </source>
</reference>